<evidence type="ECO:0000256" key="1">
    <source>
        <dbReference type="SAM" id="MobiDB-lite"/>
    </source>
</evidence>
<evidence type="ECO:0000313" key="3">
    <source>
        <dbReference type="Proteomes" id="UP001066276"/>
    </source>
</evidence>
<dbReference type="AlphaFoldDB" id="A0AAV7PBA2"/>
<evidence type="ECO:0000313" key="2">
    <source>
        <dbReference type="EMBL" id="KAJ1124517.1"/>
    </source>
</evidence>
<dbReference type="EMBL" id="JANPWB010000011">
    <property type="protein sequence ID" value="KAJ1124517.1"/>
    <property type="molecule type" value="Genomic_DNA"/>
</dbReference>
<gene>
    <name evidence="2" type="ORF">NDU88_002968</name>
</gene>
<feature type="region of interest" description="Disordered" evidence="1">
    <location>
        <begin position="1"/>
        <end position="97"/>
    </location>
</feature>
<reference evidence="2" key="1">
    <citation type="journal article" date="2022" name="bioRxiv">
        <title>Sequencing and chromosome-scale assembly of the giantPleurodeles waltlgenome.</title>
        <authorList>
            <person name="Brown T."/>
            <person name="Elewa A."/>
            <person name="Iarovenko S."/>
            <person name="Subramanian E."/>
            <person name="Araus A.J."/>
            <person name="Petzold A."/>
            <person name="Susuki M."/>
            <person name="Suzuki K.-i.T."/>
            <person name="Hayashi T."/>
            <person name="Toyoda A."/>
            <person name="Oliveira C."/>
            <person name="Osipova E."/>
            <person name="Leigh N.D."/>
            <person name="Simon A."/>
            <person name="Yun M.H."/>
        </authorList>
    </citation>
    <scope>NUCLEOTIDE SEQUENCE</scope>
    <source>
        <strain evidence="2">20211129_DDA</strain>
        <tissue evidence="2">Liver</tissue>
    </source>
</reference>
<proteinExistence type="predicted"/>
<comment type="caution">
    <text evidence="2">The sequence shown here is derived from an EMBL/GenBank/DDBJ whole genome shotgun (WGS) entry which is preliminary data.</text>
</comment>
<sequence length="112" mass="11427">MTGEALLGIEDSQAWAPQGTAGWRKGTPTRGPDGGLAWSPEPETAGEASPGPVGSQAWAPSGYSRLEKGSANPRAGRGPRAQPGLSEHIHAGEALLDPVQGALAHGRLEDKA</sequence>
<name>A0AAV7PBA2_PLEWA</name>
<accession>A0AAV7PBA2</accession>
<dbReference type="Proteomes" id="UP001066276">
    <property type="component" value="Chromosome 7"/>
</dbReference>
<organism evidence="2 3">
    <name type="scientific">Pleurodeles waltl</name>
    <name type="common">Iberian ribbed newt</name>
    <dbReference type="NCBI Taxonomy" id="8319"/>
    <lineage>
        <taxon>Eukaryota</taxon>
        <taxon>Metazoa</taxon>
        <taxon>Chordata</taxon>
        <taxon>Craniata</taxon>
        <taxon>Vertebrata</taxon>
        <taxon>Euteleostomi</taxon>
        <taxon>Amphibia</taxon>
        <taxon>Batrachia</taxon>
        <taxon>Caudata</taxon>
        <taxon>Salamandroidea</taxon>
        <taxon>Salamandridae</taxon>
        <taxon>Pleurodelinae</taxon>
        <taxon>Pleurodeles</taxon>
    </lineage>
</organism>
<keyword evidence="3" id="KW-1185">Reference proteome</keyword>
<protein>
    <submittedName>
        <fullName evidence="2">Uncharacterized protein</fullName>
    </submittedName>
</protein>